<gene>
    <name evidence="2" type="ORF">R5W23_001015</name>
</gene>
<evidence type="ECO:0000256" key="1">
    <source>
        <dbReference type="SAM" id="MobiDB-lite"/>
    </source>
</evidence>
<comment type="caution">
    <text evidence="2">The sequence shown here is derived from an EMBL/GenBank/DDBJ whole genome shotgun (WGS) entry which is preliminary data.</text>
</comment>
<keyword evidence="3" id="KW-1185">Reference proteome</keyword>
<accession>A0ABU5F163</accession>
<dbReference type="Proteomes" id="UP001272242">
    <property type="component" value="Unassembled WGS sequence"/>
</dbReference>
<reference evidence="3" key="1">
    <citation type="journal article" date="2023" name="Mar. Drugs">
        <title>Gemmata algarum, a Novel Planctomycete Isolated from an Algal Mat, Displays Antimicrobial Activity.</title>
        <authorList>
            <person name="Kumar G."/>
            <person name="Kallscheuer N."/>
            <person name="Kashif M."/>
            <person name="Ahamad S."/>
            <person name="Jagadeeshwari U."/>
            <person name="Pannikurungottu S."/>
            <person name="Haufschild T."/>
            <person name="Kabuu M."/>
            <person name="Sasikala C."/>
            <person name="Jogler C."/>
            <person name="Ramana C."/>
        </authorList>
    </citation>
    <scope>NUCLEOTIDE SEQUENCE [LARGE SCALE GENOMIC DNA]</scope>
    <source>
        <strain evidence="3">JC673</strain>
    </source>
</reference>
<sequence length="455" mass="49088">MMYGALVLVMAAVGLAWLACRRPRPRRWLLPRRVVPRPLVAAVDRQHRHLLAGGMLGETACERTKSHFRELLTAGRDDLVSREFRPGLDFAVRVRALAELGTPEGARILERLLRTSLTGDRGEQSWYWVDVASALRRLGRTEALPAVLRCAAAAAGSAQGDLLAIEAVTFANFAAALRHPTTAVGDRARAALVTAARAARRGGTEIAALVRAGLGDRLAEVTDRTSARSADPWATAAVIEAERLARRLGHWARVLPPDARARAGAQAARLVAANELRRVWLGGASGRLLDRFPHASADEQVAALRCLNDLRADVAPLFPHPPNRRAAWWGDAIRALRWSRSAVVGPALAGQAVRLARAARHRGRAVIALTALKGHPCYEAEQALLQSATAAHPALRAAAVGSLLWAGGRRSPRAASCAPSEPPAPTRTPAPAARPCTRWRDWGSARPLRRWPPGW</sequence>
<dbReference type="EMBL" id="JAXBLV010000144">
    <property type="protein sequence ID" value="MDY3559843.1"/>
    <property type="molecule type" value="Genomic_DNA"/>
</dbReference>
<protein>
    <recommendedName>
        <fullName evidence="4">HEAT repeat domain-containing protein</fullName>
    </recommendedName>
</protein>
<name>A0ABU5F163_9BACT</name>
<organism evidence="2 3">
    <name type="scientific">Gemmata algarum</name>
    <dbReference type="NCBI Taxonomy" id="2975278"/>
    <lineage>
        <taxon>Bacteria</taxon>
        <taxon>Pseudomonadati</taxon>
        <taxon>Planctomycetota</taxon>
        <taxon>Planctomycetia</taxon>
        <taxon>Gemmatales</taxon>
        <taxon>Gemmataceae</taxon>
        <taxon>Gemmata</taxon>
    </lineage>
</organism>
<dbReference type="RefSeq" id="WP_320686530.1">
    <property type="nucleotide sequence ID" value="NZ_JAXBLV010000144.1"/>
</dbReference>
<feature type="region of interest" description="Disordered" evidence="1">
    <location>
        <begin position="412"/>
        <end position="439"/>
    </location>
</feature>
<evidence type="ECO:0008006" key="4">
    <source>
        <dbReference type="Google" id="ProtNLM"/>
    </source>
</evidence>
<evidence type="ECO:0000313" key="3">
    <source>
        <dbReference type="Proteomes" id="UP001272242"/>
    </source>
</evidence>
<evidence type="ECO:0000313" key="2">
    <source>
        <dbReference type="EMBL" id="MDY3559843.1"/>
    </source>
</evidence>
<proteinExistence type="predicted"/>